<evidence type="ECO:0000259" key="5">
    <source>
        <dbReference type="Pfam" id="PF00082"/>
    </source>
</evidence>
<reference evidence="8" key="1">
    <citation type="journal article" date="2015" name="PLoS Genet.">
        <title>Genome Sequence and Transcriptome Analyses of Chrysochromulina tobin: Metabolic Tools for Enhanced Algal Fitness in the Prominent Order Prymnesiales (Haptophyceae).</title>
        <authorList>
            <person name="Hovde B.T."/>
            <person name="Deodato C.R."/>
            <person name="Hunsperger H.M."/>
            <person name="Ryken S.A."/>
            <person name="Yost W."/>
            <person name="Jha R.K."/>
            <person name="Patterson J."/>
            <person name="Monnat R.J. Jr."/>
            <person name="Barlow S.B."/>
            <person name="Starkenburg S.R."/>
            <person name="Cattolico R.A."/>
        </authorList>
    </citation>
    <scope>NUCLEOTIDE SEQUENCE</scope>
    <source>
        <strain evidence="8">CCMP291</strain>
    </source>
</reference>
<dbReference type="Gene3D" id="3.40.50.200">
    <property type="entry name" value="Peptidase S8/S53 domain"/>
    <property type="match status" value="1"/>
</dbReference>
<keyword evidence="3" id="KW-0378">Hydrolase</keyword>
<dbReference type="GO" id="GO:0004252">
    <property type="term" value="F:serine-type endopeptidase activity"/>
    <property type="evidence" value="ECO:0007669"/>
    <property type="project" value="InterPro"/>
</dbReference>
<evidence type="ECO:0000256" key="2">
    <source>
        <dbReference type="ARBA" id="ARBA00022670"/>
    </source>
</evidence>
<feature type="domain" description="Peptidase S8/S53" evidence="5">
    <location>
        <begin position="7"/>
        <end position="117"/>
    </location>
</feature>
<dbReference type="Pfam" id="PF00082">
    <property type="entry name" value="Peptidase_S8"/>
    <property type="match status" value="1"/>
</dbReference>
<sequence length="448" mass="47954">MVDFTGERTTDDRVGHSTFMTGTIGSHAECAGFAPGAELTIVRVFDSTQRSTTAWFLEGFNFALHRRFDLVNLAVGGPDFRDAPFAAKVRELARAGITIVSGVGNSGPGWGSLLNPADDALVIGRAVLRSPVALKQVLHASSERLRGASYLEQATATTTAAELTDDEISDDEIADDEISDDEIADVLDVSFAWSPSLDAGVGFVGVALAVRLTRREWEGVVTGEILIEVSSEAEFYGAAPTTAPTTAPTAAPTTRSVRVPTSYPNGFFPTDELEAHAIDLMDVRGDHPHTNLRALTTALRAAGFYVETLSGDVSSFDAAEYGALLLLDPEEPWMPHEVAKLTRDVHERGLGIVVAADWYDVALMNQLYYRDELAHTDHPCGMGGSNVPMLNELLSQFGFELHARAYSGRVALNGRGFAFRSGTALARAPAGTLIISAEHLRVAASDCV</sequence>
<comment type="caution">
    <text evidence="7">The sequence shown here is derived from an EMBL/GenBank/DDBJ whole genome shotgun (WGS) entry which is preliminary data.</text>
</comment>
<dbReference type="PANTHER" id="PTHR43806:SF7">
    <property type="entry name" value="MEMBRANE-BOUND TRANSCRIPTION FACTOR SITE-1 PROTEASE"/>
    <property type="match status" value="1"/>
</dbReference>
<dbReference type="Proteomes" id="UP000037460">
    <property type="component" value="Unassembled WGS sequence"/>
</dbReference>
<dbReference type="AlphaFoldDB" id="A0A0M0K9U8"/>
<evidence type="ECO:0000259" key="6">
    <source>
        <dbReference type="Pfam" id="PF23090"/>
    </source>
</evidence>
<evidence type="ECO:0000313" key="7">
    <source>
        <dbReference type="EMBL" id="KOO35188.1"/>
    </source>
</evidence>
<protein>
    <submittedName>
        <fullName evidence="7">Membrane-bound transcription factor site-1 protease</fullName>
    </submittedName>
</protein>
<dbReference type="SUPFAM" id="SSF52743">
    <property type="entry name" value="Subtilisin-like"/>
    <property type="match status" value="1"/>
</dbReference>
<dbReference type="Pfam" id="PF23090">
    <property type="entry name" value="MBTPS1_4th"/>
    <property type="match status" value="1"/>
</dbReference>
<dbReference type="PROSITE" id="PS51892">
    <property type="entry name" value="SUBTILASE"/>
    <property type="match status" value="1"/>
</dbReference>
<gene>
    <name evidence="7" type="ORF">Ctob_015239</name>
</gene>
<evidence type="ECO:0000256" key="4">
    <source>
        <dbReference type="PROSITE-ProRule" id="PRU01240"/>
    </source>
</evidence>
<dbReference type="GO" id="GO:0005794">
    <property type="term" value="C:Golgi apparatus"/>
    <property type="evidence" value="ECO:0007669"/>
    <property type="project" value="TreeGrafter"/>
</dbReference>
<comment type="caution">
    <text evidence="4">Lacks conserved residue(s) required for the propagation of feature annotation.</text>
</comment>
<evidence type="ECO:0000313" key="8">
    <source>
        <dbReference type="Proteomes" id="UP000037460"/>
    </source>
</evidence>
<dbReference type="GO" id="GO:0006508">
    <property type="term" value="P:proteolysis"/>
    <property type="evidence" value="ECO:0007669"/>
    <property type="project" value="UniProtKB-KW"/>
</dbReference>
<keyword evidence="3" id="KW-0720">Serine protease</keyword>
<keyword evidence="2 7" id="KW-0645">Protease</keyword>
<dbReference type="PANTHER" id="PTHR43806">
    <property type="entry name" value="PEPTIDASE S8"/>
    <property type="match status" value="1"/>
</dbReference>
<comment type="similarity">
    <text evidence="1 4">Belongs to the peptidase S8 family.</text>
</comment>
<feature type="domain" description="MBTPS1 fourth" evidence="6">
    <location>
        <begin position="262"/>
        <end position="440"/>
    </location>
</feature>
<dbReference type="InterPro" id="IPR000209">
    <property type="entry name" value="Peptidase_S8/S53_dom"/>
</dbReference>
<accession>A0A0M0K9U8</accession>
<organism evidence="7 8">
    <name type="scientific">Chrysochromulina tobinii</name>
    <dbReference type="NCBI Taxonomy" id="1460289"/>
    <lineage>
        <taxon>Eukaryota</taxon>
        <taxon>Haptista</taxon>
        <taxon>Haptophyta</taxon>
        <taxon>Prymnesiophyceae</taxon>
        <taxon>Prymnesiales</taxon>
        <taxon>Chrysochromulinaceae</taxon>
        <taxon>Chrysochromulina</taxon>
    </lineage>
</organism>
<dbReference type="OrthoDB" id="1740355at2759"/>
<dbReference type="InterPro" id="IPR036852">
    <property type="entry name" value="Peptidase_S8/S53_dom_sf"/>
</dbReference>
<dbReference type="EMBL" id="JWZX01000954">
    <property type="protein sequence ID" value="KOO35188.1"/>
    <property type="molecule type" value="Genomic_DNA"/>
</dbReference>
<evidence type="ECO:0000256" key="1">
    <source>
        <dbReference type="ARBA" id="ARBA00011073"/>
    </source>
</evidence>
<evidence type="ECO:0000256" key="3">
    <source>
        <dbReference type="ARBA" id="ARBA00022825"/>
    </source>
</evidence>
<name>A0A0M0K9U8_9EUKA</name>
<keyword evidence="8" id="KW-1185">Reference proteome</keyword>
<dbReference type="InterPro" id="IPR057032">
    <property type="entry name" value="MBTPS1_4th"/>
</dbReference>
<proteinExistence type="inferred from homology"/>
<dbReference type="InterPro" id="IPR050131">
    <property type="entry name" value="Peptidase_S8_subtilisin-like"/>
</dbReference>